<evidence type="ECO:0000256" key="1">
    <source>
        <dbReference type="SAM" id="MobiDB-lite"/>
    </source>
</evidence>
<proteinExistence type="predicted"/>
<dbReference type="InterPro" id="IPR005801">
    <property type="entry name" value="ADC_synthase"/>
</dbReference>
<reference evidence="3 4" key="1">
    <citation type="submission" date="2016-10" db="EMBL/GenBank/DDBJ databases">
        <authorList>
            <person name="de Groot N.N."/>
        </authorList>
    </citation>
    <scope>NUCLEOTIDE SEQUENCE [LARGE SCALE GENOMIC DNA]</scope>
    <source>
        <strain evidence="3 4">DSM 23553</strain>
    </source>
</reference>
<dbReference type="EMBL" id="FNUG01000002">
    <property type="protein sequence ID" value="SEE75952.1"/>
    <property type="molecule type" value="Genomic_DNA"/>
</dbReference>
<keyword evidence="4" id="KW-1185">Reference proteome</keyword>
<dbReference type="OrthoDB" id="9806579at2"/>
<protein>
    <submittedName>
        <fullName evidence="3">Isochorismate synthase</fullName>
    </submittedName>
</protein>
<dbReference type="RefSeq" id="WP_093112605.1">
    <property type="nucleotide sequence ID" value="NZ_FNGG01000002.1"/>
</dbReference>
<dbReference type="Pfam" id="PF00425">
    <property type="entry name" value="Chorismate_bind"/>
    <property type="match status" value="2"/>
</dbReference>
<dbReference type="SUPFAM" id="SSF56322">
    <property type="entry name" value="ADC synthase"/>
    <property type="match status" value="1"/>
</dbReference>
<dbReference type="Gene3D" id="3.60.120.10">
    <property type="entry name" value="Anthranilate synthase"/>
    <property type="match status" value="1"/>
</dbReference>
<dbReference type="PANTHER" id="PTHR42839">
    <property type="entry name" value="ISOCHORISMATE SYNTHASE ENTC"/>
    <property type="match status" value="1"/>
</dbReference>
<sequence length="388" mass="43840">MTEEQFFDRLGKQYAQNLPFVAYRKPGENSGTAFLQKSAEIFYSEELTEKGFVFAPFDDKEQKFLIPEKGSEKIIFETSGLTSGEENPSVDAPSEADNPAKEEHVSLVKSALEKLKSGELEKVVLSRKEEINIPGVDPVELFRRLLKTYPAAFVYLWYHPATKVWLAATPETLLKVEGNRFKTMALAGTQKYQGTTEVEWRDKEKQEQLFVTDSILKNLEKAGVSTEEIQRSEVYTTKAGNLLHLRTDITGQIPSTKFQIPNSEKAGVNALVAALHPTPAVCGLPKKKAKEFILSEEGYDREFYTGFLGELNLQKNIQRSRTRRNVENLAYRAVKQETALYVNLRCMKIEDDTVSIFVGGGITKDSDPVAEWEETVNKSQTMKKVLFK</sequence>
<gene>
    <name evidence="3" type="ORF">SAMN04488034_102273</name>
</gene>
<feature type="domain" description="Chorismate-utilising enzyme C-terminal" evidence="2">
    <location>
        <begin position="334"/>
        <end position="378"/>
    </location>
</feature>
<name>A0A1H5LFV5_9FLAO</name>
<organism evidence="3 4">
    <name type="scientific">Salinimicrobium catena</name>
    <dbReference type="NCBI Taxonomy" id="390640"/>
    <lineage>
        <taxon>Bacteria</taxon>
        <taxon>Pseudomonadati</taxon>
        <taxon>Bacteroidota</taxon>
        <taxon>Flavobacteriia</taxon>
        <taxon>Flavobacteriales</taxon>
        <taxon>Flavobacteriaceae</taxon>
        <taxon>Salinimicrobium</taxon>
    </lineage>
</organism>
<dbReference type="STRING" id="390640.SAMN04488034_102273"/>
<evidence type="ECO:0000259" key="2">
    <source>
        <dbReference type="Pfam" id="PF00425"/>
    </source>
</evidence>
<accession>A0A1H5LFV5</accession>
<evidence type="ECO:0000313" key="4">
    <source>
        <dbReference type="Proteomes" id="UP000199448"/>
    </source>
</evidence>
<dbReference type="AlphaFoldDB" id="A0A1H5LFV5"/>
<dbReference type="Proteomes" id="UP000199448">
    <property type="component" value="Unassembled WGS sequence"/>
</dbReference>
<dbReference type="InterPro" id="IPR015890">
    <property type="entry name" value="Chorismate_C"/>
</dbReference>
<feature type="domain" description="Chorismate-utilising enzyme C-terminal" evidence="2">
    <location>
        <begin position="101"/>
        <end position="318"/>
    </location>
</feature>
<evidence type="ECO:0000313" key="3">
    <source>
        <dbReference type="EMBL" id="SEE75952.1"/>
    </source>
</evidence>
<dbReference type="PANTHER" id="PTHR42839:SF2">
    <property type="entry name" value="ISOCHORISMATE SYNTHASE ENTC"/>
    <property type="match status" value="1"/>
</dbReference>
<feature type="region of interest" description="Disordered" evidence="1">
    <location>
        <begin position="81"/>
        <end position="102"/>
    </location>
</feature>